<organism evidence="1 2">
    <name type="scientific">Actinomycetospora flava</name>
    <dbReference type="NCBI Taxonomy" id="3129232"/>
    <lineage>
        <taxon>Bacteria</taxon>
        <taxon>Bacillati</taxon>
        <taxon>Actinomycetota</taxon>
        <taxon>Actinomycetes</taxon>
        <taxon>Pseudonocardiales</taxon>
        <taxon>Pseudonocardiaceae</taxon>
        <taxon>Actinomycetospora</taxon>
    </lineage>
</organism>
<evidence type="ECO:0000313" key="2">
    <source>
        <dbReference type="Proteomes" id="UP001369736"/>
    </source>
</evidence>
<dbReference type="EMBL" id="JBBEGM010000009">
    <property type="protein sequence ID" value="MEJ2863824.1"/>
    <property type="molecule type" value="Genomic_DNA"/>
</dbReference>
<accession>A0ABU8M908</accession>
<proteinExistence type="predicted"/>
<evidence type="ECO:0000313" key="1">
    <source>
        <dbReference type="EMBL" id="MEJ2863824.1"/>
    </source>
</evidence>
<sequence length="452" mass="49074">MTTPTISDLLARYRTRFAAGSPGHAEISTALRGDVLALSGASLEPPALSDVDLDDLIAYSGWNVWDMLGSRATEGESGLIPRQEYETIAGVAQFAAYPEVFARITEAVGGADGVVDLGATARREIGTKVNLLHAWCCCMPLLTGRGFTTGLGLASPADRGAELATALQFPRRLYRGLWGDEGPMFATGRDYRAPLLAGSGWIERFHDDVVWFDDDRERAATRRSFNAMTQLFAFLLHLDNRLGLADSGPYPQPDGTVLVVRDHFLHDPAYPWFGVSADLPHAVTQALFFRPPAGMRFTVNDLSTTFTDPTDYLPYLAGTAVYARDRWDTPVTDIRLLDEAELAPIATAARTRNAGLYARYASMSRDELIMAGVQMYVLDFVLPFLRLAGLADEATLRDLGLRLPDRDALGPLAQASYPLLTDAGTAGELLPRVLIAGEGFVPIHGDDPVGLP</sequence>
<dbReference type="RefSeq" id="WP_337705184.1">
    <property type="nucleotide sequence ID" value="NZ_JBBEGM010000009.1"/>
</dbReference>
<dbReference type="Proteomes" id="UP001369736">
    <property type="component" value="Unassembled WGS sequence"/>
</dbReference>
<name>A0ABU8M908_9PSEU</name>
<gene>
    <name evidence="1" type="ORF">WCD58_21885</name>
</gene>
<keyword evidence="2" id="KW-1185">Reference proteome</keyword>
<comment type="caution">
    <text evidence="1">The sequence shown here is derived from an EMBL/GenBank/DDBJ whole genome shotgun (WGS) entry which is preliminary data.</text>
</comment>
<reference evidence="1 2" key="1">
    <citation type="submission" date="2024-03" db="EMBL/GenBank/DDBJ databases">
        <title>Actinomycetospora sp. OC33-EN07, a novel actinomycete isolated from wild orchid (Aerides multiflora).</title>
        <authorList>
            <person name="Suriyachadkun C."/>
        </authorList>
    </citation>
    <scope>NUCLEOTIDE SEQUENCE [LARGE SCALE GENOMIC DNA]</scope>
    <source>
        <strain evidence="1 2">OC33-EN07</strain>
    </source>
</reference>
<protein>
    <submittedName>
        <fullName evidence="1">Uncharacterized protein</fullName>
    </submittedName>
</protein>